<name>A0A4Y2H6B0_ARAVE</name>
<evidence type="ECO:0000313" key="1">
    <source>
        <dbReference type="EMBL" id="GBM59864.1"/>
    </source>
</evidence>
<reference evidence="1 2" key="1">
    <citation type="journal article" date="2019" name="Sci. Rep.">
        <title>Orb-weaving spider Araneus ventricosus genome elucidates the spidroin gene catalogue.</title>
        <authorList>
            <person name="Kono N."/>
            <person name="Nakamura H."/>
            <person name="Ohtoshi R."/>
            <person name="Moran D.A.P."/>
            <person name="Shinohara A."/>
            <person name="Yoshida Y."/>
            <person name="Fujiwara M."/>
            <person name="Mori M."/>
            <person name="Tomita M."/>
            <person name="Arakawa K."/>
        </authorList>
    </citation>
    <scope>NUCLEOTIDE SEQUENCE [LARGE SCALE GENOMIC DNA]</scope>
</reference>
<dbReference type="OrthoDB" id="411823at2759"/>
<dbReference type="Proteomes" id="UP000499080">
    <property type="component" value="Unassembled WGS sequence"/>
</dbReference>
<gene>
    <name evidence="1" type="ORF">AVEN_50449_1</name>
</gene>
<accession>A0A4Y2H6B0</accession>
<dbReference type="AlphaFoldDB" id="A0A4Y2H6B0"/>
<comment type="caution">
    <text evidence="1">The sequence shown here is derived from an EMBL/GenBank/DDBJ whole genome shotgun (WGS) entry which is preliminary data.</text>
</comment>
<protein>
    <submittedName>
        <fullName evidence="1">Uncharacterized protein</fullName>
    </submittedName>
</protein>
<keyword evidence="2" id="KW-1185">Reference proteome</keyword>
<proteinExistence type="predicted"/>
<sequence>MLAIGVMRRPTFSPKKPSQKALNPRCKLKLHLQELFLKKWKNLWDNGNTRRSVHKVLKTVHLKPVFWTSEEILFITGHDPLPLFLNRFHVSDSDSCACEEIGDPIHYATTCPLSLSWCIGSLLIHWKVCGTKESWRIRIQEKE</sequence>
<dbReference type="EMBL" id="BGPR01001703">
    <property type="protein sequence ID" value="GBM59864.1"/>
    <property type="molecule type" value="Genomic_DNA"/>
</dbReference>
<evidence type="ECO:0000313" key="2">
    <source>
        <dbReference type="Proteomes" id="UP000499080"/>
    </source>
</evidence>
<organism evidence="1 2">
    <name type="scientific">Araneus ventricosus</name>
    <name type="common">Orbweaver spider</name>
    <name type="synonym">Epeira ventricosa</name>
    <dbReference type="NCBI Taxonomy" id="182803"/>
    <lineage>
        <taxon>Eukaryota</taxon>
        <taxon>Metazoa</taxon>
        <taxon>Ecdysozoa</taxon>
        <taxon>Arthropoda</taxon>
        <taxon>Chelicerata</taxon>
        <taxon>Arachnida</taxon>
        <taxon>Araneae</taxon>
        <taxon>Araneomorphae</taxon>
        <taxon>Entelegynae</taxon>
        <taxon>Araneoidea</taxon>
        <taxon>Araneidae</taxon>
        <taxon>Araneus</taxon>
    </lineage>
</organism>